<gene>
    <name evidence="2" type="ORF">NPIL_116991</name>
</gene>
<protein>
    <submittedName>
        <fullName evidence="2">Uncharacterized protein</fullName>
    </submittedName>
</protein>
<feature type="compositionally biased region" description="Basic residues" evidence="1">
    <location>
        <begin position="14"/>
        <end position="26"/>
    </location>
</feature>
<organism evidence="2 3">
    <name type="scientific">Nephila pilipes</name>
    <name type="common">Giant wood spider</name>
    <name type="synonym">Nephila maculata</name>
    <dbReference type="NCBI Taxonomy" id="299642"/>
    <lineage>
        <taxon>Eukaryota</taxon>
        <taxon>Metazoa</taxon>
        <taxon>Ecdysozoa</taxon>
        <taxon>Arthropoda</taxon>
        <taxon>Chelicerata</taxon>
        <taxon>Arachnida</taxon>
        <taxon>Araneae</taxon>
        <taxon>Araneomorphae</taxon>
        <taxon>Entelegynae</taxon>
        <taxon>Araneoidea</taxon>
        <taxon>Nephilidae</taxon>
        <taxon>Nephila</taxon>
    </lineage>
</organism>
<proteinExistence type="predicted"/>
<feature type="region of interest" description="Disordered" evidence="1">
    <location>
        <begin position="59"/>
        <end position="78"/>
    </location>
</feature>
<feature type="region of interest" description="Disordered" evidence="1">
    <location>
        <begin position="1"/>
        <end position="37"/>
    </location>
</feature>
<comment type="caution">
    <text evidence="2">The sequence shown here is derived from an EMBL/GenBank/DDBJ whole genome shotgun (WGS) entry which is preliminary data.</text>
</comment>
<name>A0A8X6MKT0_NEPPI</name>
<evidence type="ECO:0000313" key="2">
    <source>
        <dbReference type="EMBL" id="GFS60661.1"/>
    </source>
</evidence>
<evidence type="ECO:0000313" key="3">
    <source>
        <dbReference type="Proteomes" id="UP000887013"/>
    </source>
</evidence>
<accession>A0A8X6MKT0</accession>
<dbReference type="EMBL" id="BMAW01047403">
    <property type="protein sequence ID" value="GFS60661.1"/>
    <property type="molecule type" value="Genomic_DNA"/>
</dbReference>
<keyword evidence="3" id="KW-1185">Reference proteome</keyword>
<reference evidence="2" key="1">
    <citation type="submission" date="2020-08" db="EMBL/GenBank/DDBJ databases">
        <title>Multicomponent nature underlies the extraordinary mechanical properties of spider dragline silk.</title>
        <authorList>
            <person name="Kono N."/>
            <person name="Nakamura H."/>
            <person name="Mori M."/>
            <person name="Yoshida Y."/>
            <person name="Ohtoshi R."/>
            <person name="Malay A.D."/>
            <person name="Moran D.A.P."/>
            <person name="Tomita M."/>
            <person name="Numata K."/>
            <person name="Arakawa K."/>
        </authorList>
    </citation>
    <scope>NUCLEOTIDE SEQUENCE</scope>
</reference>
<dbReference type="AlphaFoldDB" id="A0A8X6MKT0"/>
<evidence type="ECO:0000256" key="1">
    <source>
        <dbReference type="SAM" id="MobiDB-lite"/>
    </source>
</evidence>
<dbReference type="Proteomes" id="UP000887013">
    <property type="component" value="Unassembled WGS sequence"/>
</dbReference>
<sequence length="78" mass="8724">MRNSPSPLENYVRLSRKKRKEKKKKVYGSCGSKGGDEKKRAGTCFNSFGELILVSTEEPKSSFRMGDGEMPGSRSKFS</sequence>